<keyword evidence="5" id="KW-0677">Repeat</keyword>
<dbReference type="PROSITE" id="PS51295">
    <property type="entry name" value="CRM"/>
    <property type="match status" value="1"/>
</dbReference>
<evidence type="ECO:0000256" key="2">
    <source>
        <dbReference type="ARBA" id="ARBA00022528"/>
    </source>
</evidence>
<dbReference type="Pfam" id="PF01985">
    <property type="entry name" value="CRS1_YhbY"/>
    <property type="match status" value="1"/>
</dbReference>
<evidence type="ECO:0000256" key="5">
    <source>
        <dbReference type="ARBA" id="ARBA00022737"/>
    </source>
</evidence>
<keyword evidence="9" id="KW-0687">Ribonucleoprotein</keyword>
<evidence type="ECO:0000256" key="6">
    <source>
        <dbReference type="ARBA" id="ARBA00022884"/>
    </source>
</evidence>
<feature type="compositionally biased region" description="Basic and acidic residues" evidence="11">
    <location>
        <begin position="28"/>
        <end position="37"/>
    </location>
</feature>
<evidence type="ECO:0000256" key="10">
    <source>
        <dbReference type="PROSITE-ProRule" id="PRU00626"/>
    </source>
</evidence>
<evidence type="ECO:0000256" key="3">
    <source>
        <dbReference type="ARBA" id="ARBA00022640"/>
    </source>
</evidence>
<keyword evidence="2" id="KW-0150">Chloroplast</keyword>
<dbReference type="EMBL" id="VEPZ02000377">
    <property type="protein sequence ID" value="KAE8726231.1"/>
    <property type="molecule type" value="Genomic_DNA"/>
</dbReference>
<comment type="subcellular location">
    <subcellularLocation>
        <location evidence="1">Plastid</location>
        <location evidence="1">Chloroplast</location>
    </subcellularLocation>
</comment>
<organism evidence="13 14">
    <name type="scientific">Hibiscus syriacus</name>
    <name type="common">Rose of Sharon</name>
    <dbReference type="NCBI Taxonomy" id="106335"/>
    <lineage>
        <taxon>Eukaryota</taxon>
        <taxon>Viridiplantae</taxon>
        <taxon>Streptophyta</taxon>
        <taxon>Embryophyta</taxon>
        <taxon>Tracheophyta</taxon>
        <taxon>Spermatophyta</taxon>
        <taxon>Magnoliopsida</taxon>
        <taxon>eudicotyledons</taxon>
        <taxon>Gunneridae</taxon>
        <taxon>Pentapetalae</taxon>
        <taxon>rosids</taxon>
        <taxon>malvids</taxon>
        <taxon>Malvales</taxon>
        <taxon>Malvaceae</taxon>
        <taxon>Malvoideae</taxon>
        <taxon>Hibiscus</taxon>
    </lineage>
</organism>
<evidence type="ECO:0000256" key="11">
    <source>
        <dbReference type="SAM" id="MobiDB-lite"/>
    </source>
</evidence>
<dbReference type="InterPro" id="IPR045278">
    <property type="entry name" value="CRS1/CFM2/CFM3"/>
</dbReference>
<reference evidence="13" key="1">
    <citation type="submission" date="2019-09" db="EMBL/GenBank/DDBJ databases">
        <title>Draft genome information of white flower Hibiscus syriacus.</title>
        <authorList>
            <person name="Kim Y.-M."/>
        </authorList>
    </citation>
    <scope>NUCLEOTIDE SEQUENCE [LARGE SCALE GENOMIC DNA]</scope>
    <source>
        <strain evidence="13">YM2019G1</strain>
    </source>
</reference>
<name>A0A6A3CEX8_HIBSY</name>
<feature type="region of interest" description="Disordered" evidence="11">
    <location>
        <begin position="1"/>
        <end position="38"/>
    </location>
</feature>
<feature type="domain" description="CRM" evidence="12">
    <location>
        <begin position="152"/>
        <end position="218"/>
    </location>
</feature>
<feature type="compositionally biased region" description="Acidic residues" evidence="11">
    <location>
        <begin position="1"/>
        <end position="15"/>
    </location>
</feature>
<dbReference type="InterPro" id="IPR001890">
    <property type="entry name" value="RNA-binding_CRM"/>
</dbReference>
<dbReference type="GO" id="GO:0006397">
    <property type="term" value="P:mRNA processing"/>
    <property type="evidence" value="ECO:0007669"/>
    <property type="project" value="UniProtKB-KW"/>
</dbReference>
<dbReference type="InterPro" id="IPR035920">
    <property type="entry name" value="YhbY-like_sf"/>
</dbReference>
<comment type="caution">
    <text evidence="13">The sequence shown here is derived from an EMBL/GenBank/DDBJ whole genome shotgun (WGS) entry which is preliminary data.</text>
</comment>
<keyword evidence="3" id="KW-0934">Plastid</keyword>
<evidence type="ECO:0000256" key="7">
    <source>
        <dbReference type="ARBA" id="ARBA00022946"/>
    </source>
</evidence>
<protein>
    <recommendedName>
        <fullName evidence="12">CRM domain-containing protein</fullName>
    </recommendedName>
</protein>
<evidence type="ECO:0000256" key="9">
    <source>
        <dbReference type="ARBA" id="ARBA00023274"/>
    </source>
</evidence>
<keyword evidence="8" id="KW-0508">mRNA splicing</keyword>
<keyword evidence="14" id="KW-1185">Reference proteome</keyword>
<evidence type="ECO:0000313" key="14">
    <source>
        <dbReference type="Proteomes" id="UP000436088"/>
    </source>
</evidence>
<proteinExistence type="predicted"/>
<evidence type="ECO:0000256" key="1">
    <source>
        <dbReference type="ARBA" id="ARBA00004229"/>
    </source>
</evidence>
<keyword evidence="6 10" id="KW-0694">RNA-binding</keyword>
<dbReference type="GO" id="GO:1990904">
    <property type="term" value="C:ribonucleoprotein complex"/>
    <property type="evidence" value="ECO:0007669"/>
    <property type="project" value="UniProtKB-KW"/>
</dbReference>
<keyword evidence="7" id="KW-0809">Transit peptide</keyword>
<dbReference type="Gene3D" id="3.30.110.60">
    <property type="entry name" value="YhbY-like"/>
    <property type="match status" value="1"/>
</dbReference>
<dbReference type="PANTHER" id="PTHR31846">
    <property type="entry name" value="CRS1 / YHBY (CRM) DOMAIN-CONTAINING PROTEIN"/>
    <property type="match status" value="1"/>
</dbReference>
<accession>A0A6A3CEX8</accession>
<dbReference type="SUPFAM" id="SSF75471">
    <property type="entry name" value="YhbY-like"/>
    <property type="match status" value="1"/>
</dbReference>
<dbReference type="Proteomes" id="UP000436088">
    <property type="component" value="Unassembled WGS sequence"/>
</dbReference>
<sequence length="218" mass="24649">MAEQNELEEEEEEVEKELSFEATTSESESDKYPRVEVSDPVSFPLPSRVIAASWSHGSEFDKPRFDFVPESSQFESQIDSSFSEKPIDFPVAEINFNKQKTGLSVGKEITVQGLNEVDSWENFEVSTSGKDGGSIGGDDKINKKNNTKLTQRTIPEHELRRLWKVALRMVERTKVGAAGITQALVEHIHERWKSDKVVNLKFEEPLSLNMKRTRGFGG</sequence>
<evidence type="ECO:0000256" key="4">
    <source>
        <dbReference type="ARBA" id="ARBA00022664"/>
    </source>
</evidence>
<evidence type="ECO:0000256" key="8">
    <source>
        <dbReference type="ARBA" id="ARBA00023187"/>
    </source>
</evidence>
<dbReference type="GO" id="GO:0000373">
    <property type="term" value="P:Group II intron splicing"/>
    <property type="evidence" value="ECO:0007669"/>
    <property type="project" value="UniProtKB-ARBA"/>
</dbReference>
<dbReference type="GO" id="GO:0009507">
    <property type="term" value="C:chloroplast"/>
    <property type="evidence" value="ECO:0007669"/>
    <property type="project" value="UniProtKB-SubCell"/>
</dbReference>
<evidence type="ECO:0000313" key="13">
    <source>
        <dbReference type="EMBL" id="KAE8726231.1"/>
    </source>
</evidence>
<gene>
    <name evidence="13" type="ORF">F3Y22_tig00007179pilonHSYRG00020</name>
</gene>
<keyword evidence="4" id="KW-0507">mRNA processing</keyword>
<dbReference type="GO" id="GO:0003729">
    <property type="term" value="F:mRNA binding"/>
    <property type="evidence" value="ECO:0007669"/>
    <property type="project" value="InterPro"/>
</dbReference>
<dbReference type="PANTHER" id="PTHR31846:SF7">
    <property type="entry name" value="CRS1 _ YHBY (CRM) DOMAIN-CONTAINING PROTEIN"/>
    <property type="match status" value="1"/>
</dbReference>
<dbReference type="AlphaFoldDB" id="A0A6A3CEX8"/>
<evidence type="ECO:0000259" key="12">
    <source>
        <dbReference type="PROSITE" id="PS51295"/>
    </source>
</evidence>